<name>A0AA36H0D9_CYLNA</name>
<comment type="function">
    <text evidence="3">Specifically acetylates 'Lys-40' in alpha-tubulin on the lumenal side of microtubules. Promotes microtubule destabilization and accelerates microtubule dynamics; this activity may be independent of acetylation activity. Acetylates alpha-tubulin with a slow enzymatic rate, due to a catalytic site that is not optimized for acetyl transfer. Enters the microtubule through each end and diffuses quickly throughout the lumen of microtubules. Acetylates only long/old microtubules because of its slow acetylation rate since it does not have time to act on dynamically unstable microtubules before the enzyme is released.</text>
</comment>
<dbReference type="PANTHER" id="PTHR12327:SF0">
    <property type="entry name" value="ALPHA-TUBULIN N-ACETYLTRANSFERASE 1"/>
    <property type="match status" value="1"/>
</dbReference>
<evidence type="ECO:0000256" key="1">
    <source>
        <dbReference type="ARBA" id="ARBA00022679"/>
    </source>
</evidence>
<dbReference type="EMBL" id="CATQJL010000305">
    <property type="protein sequence ID" value="CAJ0601741.1"/>
    <property type="molecule type" value="Genomic_DNA"/>
</dbReference>
<keyword evidence="7" id="KW-1185">Reference proteome</keyword>
<dbReference type="Gene3D" id="3.40.630.30">
    <property type="match status" value="1"/>
</dbReference>
<accession>A0AA36H0D9</accession>
<dbReference type="GO" id="GO:0019799">
    <property type="term" value="F:tubulin N-acetyltransferase activity"/>
    <property type="evidence" value="ECO:0007669"/>
    <property type="project" value="UniProtKB-UniRule"/>
</dbReference>
<dbReference type="PROSITE" id="PS51730">
    <property type="entry name" value="GNAT_ATAT"/>
    <property type="match status" value="1"/>
</dbReference>
<dbReference type="FunFam" id="3.40.630.30:FF:000142">
    <property type="entry name" value="Alpha-tubulin N-acetyltransferase 1"/>
    <property type="match status" value="1"/>
</dbReference>
<comment type="caution">
    <text evidence="6">The sequence shown here is derived from an EMBL/GenBank/DDBJ whole genome shotgun (WGS) entry which is preliminary data.</text>
</comment>
<evidence type="ECO:0000256" key="2">
    <source>
        <dbReference type="ARBA" id="ARBA00023315"/>
    </source>
</evidence>
<evidence type="ECO:0000313" key="7">
    <source>
        <dbReference type="Proteomes" id="UP001176961"/>
    </source>
</evidence>
<proteinExistence type="inferred from homology"/>
<sequence>MEVEADLRPILGPALVRLDPMRIKQLQSPVVYKAIDDLAKLSAQCMQVRAPLTSCEKLVTSDHTLYLSWEFDEEKNISRLLGYAKVGRKKLFLYDSEMQTYEGEILCLLDFYVHFAVQRKGHGKAIIDYMLQNEHAEPYQLALDNPSVTLLGFLSQRYGLTKPVWQNTNFVVFEQLFKSVNTNGTVESPPEGWSRPQTPRKIGSGATETRWLEHAISGHASKGHAMNAAVEADQTPEGAMANRANQAKARKAHILSSQPLW</sequence>
<feature type="domain" description="N-acetyltransferase" evidence="5">
    <location>
        <begin position="1"/>
        <end position="177"/>
    </location>
</feature>
<evidence type="ECO:0000259" key="5">
    <source>
        <dbReference type="PROSITE" id="PS51730"/>
    </source>
</evidence>
<evidence type="ECO:0000256" key="3">
    <source>
        <dbReference type="HAMAP-Rule" id="MF_03130"/>
    </source>
</evidence>
<dbReference type="Pfam" id="PF05301">
    <property type="entry name" value="Acetyltransf_16"/>
    <property type="match status" value="1"/>
</dbReference>
<comment type="caution">
    <text evidence="3">Lacks conserved residue(s) required for the propagation of feature annotation.</text>
</comment>
<keyword evidence="1 3" id="KW-0808">Transferase</keyword>
<comment type="catalytic activity">
    <reaction evidence="3">
        <text>L-lysyl-[alpha-tubulin] + acetyl-CoA = N(6)-acetyl-L-lysyl-[alpha-tubulin] + CoA + H(+)</text>
        <dbReference type="Rhea" id="RHEA:15277"/>
        <dbReference type="Rhea" id="RHEA-COMP:11278"/>
        <dbReference type="Rhea" id="RHEA-COMP:11279"/>
        <dbReference type="ChEBI" id="CHEBI:15378"/>
        <dbReference type="ChEBI" id="CHEBI:29969"/>
        <dbReference type="ChEBI" id="CHEBI:57287"/>
        <dbReference type="ChEBI" id="CHEBI:57288"/>
        <dbReference type="ChEBI" id="CHEBI:61930"/>
        <dbReference type="EC" id="2.3.1.108"/>
    </reaction>
</comment>
<dbReference type="EC" id="2.3.1.108" evidence="3"/>
<reference evidence="6" key="1">
    <citation type="submission" date="2023-07" db="EMBL/GenBank/DDBJ databases">
        <authorList>
            <consortium name="CYATHOMIX"/>
        </authorList>
    </citation>
    <scope>NUCLEOTIDE SEQUENCE</scope>
    <source>
        <strain evidence="6">N/A</strain>
    </source>
</reference>
<comment type="similarity">
    <text evidence="3">Belongs to the acetyltransferase ATAT1 family.</text>
</comment>
<keyword evidence="2 3" id="KW-0012">Acyltransferase</keyword>
<dbReference type="Proteomes" id="UP001176961">
    <property type="component" value="Unassembled WGS sequence"/>
</dbReference>
<dbReference type="InterPro" id="IPR038746">
    <property type="entry name" value="Atat"/>
</dbReference>
<dbReference type="AlphaFoldDB" id="A0AA36H0D9"/>
<organism evidence="6 7">
    <name type="scientific">Cylicocyclus nassatus</name>
    <name type="common">Nematode worm</name>
    <dbReference type="NCBI Taxonomy" id="53992"/>
    <lineage>
        <taxon>Eukaryota</taxon>
        <taxon>Metazoa</taxon>
        <taxon>Ecdysozoa</taxon>
        <taxon>Nematoda</taxon>
        <taxon>Chromadorea</taxon>
        <taxon>Rhabditida</taxon>
        <taxon>Rhabditina</taxon>
        <taxon>Rhabditomorpha</taxon>
        <taxon>Strongyloidea</taxon>
        <taxon>Strongylidae</taxon>
        <taxon>Cylicocyclus</taxon>
    </lineage>
</organism>
<feature type="region of interest" description="Disordered" evidence="4">
    <location>
        <begin position="184"/>
        <end position="203"/>
    </location>
</feature>
<dbReference type="PANTHER" id="PTHR12327">
    <property type="entry name" value="ALPHA-TUBULIN N-ACETYLTRANSFERASE 1"/>
    <property type="match status" value="1"/>
</dbReference>
<dbReference type="HAMAP" id="MF_03130">
    <property type="entry name" value="mec17"/>
    <property type="match status" value="1"/>
</dbReference>
<evidence type="ECO:0000256" key="4">
    <source>
        <dbReference type="SAM" id="MobiDB-lite"/>
    </source>
</evidence>
<dbReference type="GO" id="GO:0070507">
    <property type="term" value="P:regulation of microtubule cytoskeleton organization"/>
    <property type="evidence" value="ECO:0007669"/>
    <property type="project" value="UniProtKB-UniRule"/>
</dbReference>
<evidence type="ECO:0000313" key="6">
    <source>
        <dbReference type="EMBL" id="CAJ0601741.1"/>
    </source>
</evidence>
<protein>
    <recommendedName>
        <fullName evidence="3">Alpha-tubulin N-acetyltransferase</fullName>
        <shortName evidence="3">Alpha-TAT</shortName>
        <shortName evidence="3">TAT</shortName>
        <ecNumber evidence="3">2.3.1.108</ecNumber>
    </recommendedName>
    <alternativeName>
        <fullName evidence="3">Acetyltransferase mec-17 homolog</fullName>
    </alternativeName>
</protein>
<dbReference type="GO" id="GO:0005874">
    <property type="term" value="C:microtubule"/>
    <property type="evidence" value="ECO:0007669"/>
    <property type="project" value="InterPro"/>
</dbReference>
<dbReference type="InterPro" id="IPR007965">
    <property type="entry name" value="GNAT_ATAT"/>
</dbReference>
<gene>
    <name evidence="6" type="ORF">CYNAS_LOCUS13724</name>
</gene>
<dbReference type="GO" id="GO:0048666">
    <property type="term" value="P:neuron development"/>
    <property type="evidence" value="ECO:0007669"/>
    <property type="project" value="UniProtKB-UniRule"/>
</dbReference>
<feature type="binding site" evidence="3">
    <location>
        <begin position="111"/>
        <end position="124"/>
    </location>
    <ligand>
        <name>acetyl-CoA</name>
        <dbReference type="ChEBI" id="CHEBI:57288"/>
    </ligand>
</feature>